<keyword evidence="2" id="KW-0813">Transport</keyword>
<evidence type="ECO:0000313" key="9">
    <source>
        <dbReference type="EMBL" id="GGB22115.1"/>
    </source>
</evidence>
<dbReference type="GO" id="GO:0006835">
    <property type="term" value="P:dicarboxylic acid transport"/>
    <property type="evidence" value="ECO:0007669"/>
    <property type="project" value="TreeGrafter"/>
</dbReference>
<gene>
    <name evidence="9" type="ORF">GCM10011511_52480</name>
</gene>
<accession>A0A8J2UIF6</accession>
<keyword evidence="6 8" id="KW-1133">Transmembrane helix</keyword>
<comment type="subcellular location">
    <subcellularLocation>
        <location evidence="1">Cell membrane</location>
        <topology evidence="1">Multi-pass membrane protein</topology>
    </subcellularLocation>
</comment>
<keyword evidence="5" id="KW-0769">Symport</keyword>
<dbReference type="InterPro" id="IPR036458">
    <property type="entry name" value="Na:dicarbo_symporter_sf"/>
</dbReference>
<dbReference type="Pfam" id="PF00375">
    <property type="entry name" value="SDF"/>
    <property type="match status" value="1"/>
</dbReference>
<dbReference type="GO" id="GO:0005886">
    <property type="term" value="C:plasma membrane"/>
    <property type="evidence" value="ECO:0007669"/>
    <property type="project" value="UniProtKB-SubCell"/>
</dbReference>
<evidence type="ECO:0000256" key="4">
    <source>
        <dbReference type="ARBA" id="ARBA00022692"/>
    </source>
</evidence>
<keyword evidence="3" id="KW-1003">Cell membrane</keyword>
<evidence type="ECO:0000256" key="7">
    <source>
        <dbReference type="ARBA" id="ARBA00023136"/>
    </source>
</evidence>
<evidence type="ECO:0000256" key="8">
    <source>
        <dbReference type="SAM" id="Phobius"/>
    </source>
</evidence>
<dbReference type="PANTHER" id="PTHR42865">
    <property type="entry name" value="PROTON/GLUTAMATE-ASPARTATE SYMPORTER"/>
    <property type="match status" value="1"/>
</dbReference>
<feature type="transmembrane region" description="Helical" evidence="8">
    <location>
        <begin position="83"/>
        <end position="102"/>
    </location>
</feature>
<evidence type="ECO:0000256" key="1">
    <source>
        <dbReference type="ARBA" id="ARBA00004651"/>
    </source>
</evidence>
<sequence length="414" mass="44146">MPKISLTGWIMIAMVAGVLLGLSIHYNSSAAAIDGFTTVFGIVTDVFLRMIKMIIAPLVFSSLVVGIAKLGDIKAVGRIGGKTLLWFMCASLLSLLLGLIIMNSLSLGSELNLPIPPSTASTGIDASTLTFKGFITHIFPRSIFEALAGNEILQIVVFSVFFGIATASIGEQGKIVIKALDAVTNIILRVTGYVMYFAPVAAMAAIASIMAIKGPELLVTYGKFIFSFYLTILGLWLILLLVASFFIGRRVIDLALNVKDMILLAFSTASSEAAFPRLIVELENFGCSPRIVSFVLPLGYSFNLDGSMLYMTFASLFIAQAYGVPLTLGQELSMLLVLMLTSKGIAGVPRAALVVIAGTLSLYNIPQQGLLLLLGIDQVLDMARSATNVLGNSIAAAIVSKWEGELEETAVNIK</sequence>
<feature type="transmembrane region" description="Helical" evidence="8">
    <location>
        <begin position="190"/>
        <end position="212"/>
    </location>
</feature>
<protein>
    <submittedName>
        <fullName evidence="9">C4-dicarboxylate ABC transporter</fullName>
    </submittedName>
</protein>
<evidence type="ECO:0000256" key="5">
    <source>
        <dbReference type="ARBA" id="ARBA00022847"/>
    </source>
</evidence>
<dbReference type="FunFam" id="1.10.3860.10:FF:000001">
    <property type="entry name" value="C4-dicarboxylate transport protein"/>
    <property type="match status" value="1"/>
</dbReference>
<evidence type="ECO:0000313" key="10">
    <source>
        <dbReference type="Proteomes" id="UP000607559"/>
    </source>
</evidence>
<dbReference type="RefSeq" id="WP_188937389.1">
    <property type="nucleotide sequence ID" value="NZ_BMJC01000006.1"/>
</dbReference>
<reference evidence="9" key="2">
    <citation type="submission" date="2020-09" db="EMBL/GenBank/DDBJ databases">
        <authorList>
            <person name="Sun Q."/>
            <person name="Zhou Y."/>
        </authorList>
    </citation>
    <scope>NUCLEOTIDE SEQUENCE</scope>
    <source>
        <strain evidence="9">CGMCC 1.15448</strain>
    </source>
</reference>
<dbReference type="AlphaFoldDB" id="A0A8J2UIF6"/>
<feature type="transmembrane region" description="Helical" evidence="8">
    <location>
        <begin position="308"/>
        <end position="328"/>
    </location>
</feature>
<feature type="transmembrane region" description="Helical" evidence="8">
    <location>
        <begin position="348"/>
        <end position="365"/>
    </location>
</feature>
<comment type="caution">
    <text evidence="9">The sequence shown here is derived from an EMBL/GenBank/DDBJ whole genome shotgun (WGS) entry which is preliminary data.</text>
</comment>
<organism evidence="9 10">
    <name type="scientific">Puia dinghuensis</name>
    <dbReference type="NCBI Taxonomy" id="1792502"/>
    <lineage>
        <taxon>Bacteria</taxon>
        <taxon>Pseudomonadati</taxon>
        <taxon>Bacteroidota</taxon>
        <taxon>Chitinophagia</taxon>
        <taxon>Chitinophagales</taxon>
        <taxon>Chitinophagaceae</taxon>
        <taxon>Puia</taxon>
    </lineage>
</organism>
<dbReference type="InterPro" id="IPR001991">
    <property type="entry name" value="Na-dicarboxylate_symporter"/>
</dbReference>
<dbReference type="PRINTS" id="PR00173">
    <property type="entry name" value="EDTRNSPORT"/>
</dbReference>
<dbReference type="SUPFAM" id="SSF118215">
    <property type="entry name" value="Proton glutamate symport protein"/>
    <property type="match status" value="1"/>
</dbReference>
<keyword evidence="10" id="KW-1185">Reference proteome</keyword>
<keyword evidence="7 8" id="KW-0472">Membrane</keyword>
<dbReference type="Gene3D" id="1.10.3860.10">
    <property type="entry name" value="Sodium:dicarboxylate symporter"/>
    <property type="match status" value="1"/>
</dbReference>
<name>A0A8J2UIF6_9BACT</name>
<keyword evidence="4 8" id="KW-0812">Transmembrane</keyword>
<dbReference type="GO" id="GO:0015293">
    <property type="term" value="F:symporter activity"/>
    <property type="evidence" value="ECO:0007669"/>
    <property type="project" value="UniProtKB-KW"/>
</dbReference>
<reference evidence="9" key="1">
    <citation type="journal article" date="2014" name="Int. J. Syst. Evol. Microbiol.">
        <title>Complete genome sequence of Corynebacterium casei LMG S-19264T (=DSM 44701T), isolated from a smear-ripened cheese.</title>
        <authorList>
            <consortium name="US DOE Joint Genome Institute (JGI-PGF)"/>
            <person name="Walter F."/>
            <person name="Albersmeier A."/>
            <person name="Kalinowski J."/>
            <person name="Ruckert C."/>
        </authorList>
    </citation>
    <scope>NUCLEOTIDE SEQUENCE</scope>
    <source>
        <strain evidence="9">CGMCC 1.15448</strain>
    </source>
</reference>
<dbReference type="Proteomes" id="UP000607559">
    <property type="component" value="Unassembled WGS sequence"/>
</dbReference>
<feature type="transmembrane region" description="Helical" evidence="8">
    <location>
        <begin position="152"/>
        <end position="170"/>
    </location>
</feature>
<feature type="transmembrane region" description="Helical" evidence="8">
    <location>
        <begin position="7"/>
        <end position="26"/>
    </location>
</feature>
<feature type="transmembrane region" description="Helical" evidence="8">
    <location>
        <begin position="46"/>
        <end position="71"/>
    </location>
</feature>
<proteinExistence type="predicted"/>
<feature type="transmembrane region" description="Helical" evidence="8">
    <location>
        <begin position="224"/>
        <end position="247"/>
    </location>
</feature>
<dbReference type="EMBL" id="BMJC01000006">
    <property type="protein sequence ID" value="GGB22115.1"/>
    <property type="molecule type" value="Genomic_DNA"/>
</dbReference>
<evidence type="ECO:0000256" key="2">
    <source>
        <dbReference type="ARBA" id="ARBA00022448"/>
    </source>
</evidence>
<evidence type="ECO:0000256" key="3">
    <source>
        <dbReference type="ARBA" id="ARBA00022475"/>
    </source>
</evidence>
<dbReference type="PANTHER" id="PTHR42865:SF7">
    <property type="entry name" value="PROTON_GLUTAMATE-ASPARTATE SYMPORTER"/>
    <property type="match status" value="1"/>
</dbReference>
<evidence type="ECO:0000256" key="6">
    <source>
        <dbReference type="ARBA" id="ARBA00022989"/>
    </source>
</evidence>